<protein>
    <recommendedName>
        <fullName evidence="6">Fe2OG dioxygenase domain-containing protein</fullName>
    </recommendedName>
</protein>
<gene>
    <name evidence="7" type="ORF">M407DRAFT_241994</name>
</gene>
<organism evidence="7 8">
    <name type="scientific">Tulasnella calospora MUT 4182</name>
    <dbReference type="NCBI Taxonomy" id="1051891"/>
    <lineage>
        <taxon>Eukaryota</taxon>
        <taxon>Fungi</taxon>
        <taxon>Dikarya</taxon>
        <taxon>Basidiomycota</taxon>
        <taxon>Agaricomycotina</taxon>
        <taxon>Agaricomycetes</taxon>
        <taxon>Cantharellales</taxon>
        <taxon>Tulasnellaceae</taxon>
        <taxon>Tulasnella</taxon>
    </lineage>
</organism>
<feature type="non-terminal residue" evidence="7">
    <location>
        <position position="1"/>
    </location>
</feature>
<dbReference type="Proteomes" id="UP000054248">
    <property type="component" value="Unassembled WGS sequence"/>
</dbReference>
<keyword evidence="4" id="KW-0560">Oxidoreductase</keyword>
<dbReference type="GO" id="GO:0005783">
    <property type="term" value="C:endoplasmic reticulum"/>
    <property type="evidence" value="ECO:0007669"/>
    <property type="project" value="TreeGrafter"/>
</dbReference>
<dbReference type="GO" id="GO:0005506">
    <property type="term" value="F:iron ion binding"/>
    <property type="evidence" value="ECO:0007669"/>
    <property type="project" value="InterPro"/>
</dbReference>
<dbReference type="HOGENOM" id="CLU_041456_0_1_1"/>
<name>A0A0C3QSE6_9AGAM</name>
<evidence type="ECO:0000313" key="7">
    <source>
        <dbReference type="EMBL" id="KIO30894.1"/>
    </source>
</evidence>
<evidence type="ECO:0000256" key="1">
    <source>
        <dbReference type="ARBA" id="ARBA00001961"/>
    </source>
</evidence>
<dbReference type="SMART" id="SM00702">
    <property type="entry name" value="P4Hc"/>
    <property type="match status" value="1"/>
</dbReference>
<evidence type="ECO:0000259" key="6">
    <source>
        <dbReference type="PROSITE" id="PS51471"/>
    </source>
</evidence>
<dbReference type="PANTHER" id="PTHR10869:SF236">
    <property type="entry name" value="PROLYL 4-HYDROXYLASE ALPHA SUBUNIT DOMAIN-CONTAINING PROTEIN"/>
    <property type="match status" value="1"/>
</dbReference>
<dbReference type="GO" id="GO:0031418">
    <property type="term" value="F:L-ascorbic acid binding"/>
    <property type="evidence" value="ECO:0007669"/>
    <property type="project" value="InterPro"/>
</dbReference>
<comment type="cofactor">
    <cofactor evidence="1">
        <name>L-ascorbate</name>
        <dbReference type="ChEBI" id="CHEBI:38290"/>
    </cofactor>
</comment>
<keyword evidence="2" id="KW-0479">Metal-binding</keyword>
<reference evidence="8" key="2">
    <citation type="submission" date="2015-01" db="EMBL/GenBank/DDBJ databases">
        <title>Evolutionary Origins and Diversification of the Mycorrhizal Mutualists.</title>
        <authorList>
            <consortium name="DOE Joint Genome Institute"/>
            <consortium name="Mycorrhizal Genomics Consortium"/>
            <person name="Kohler A."/>
            <person name="Kuo A."/>
            <person name="Nagy L.G."/>
            <person name="Floudas D."/>
            <person name="Copeland A."/>
            <person name="Barry K.W."/>
            <person name="Cichocki N."/>
            <person name="Veneault-Fourrey C."/>
            <person name="LaButti K."/>
            <person name="Lindquist E.A."/>
            <person name="Lipzen A."/>
            <person name="Lundell T."/>
            <person name="Morin E."/>
            <person name="Murat C."/>
            <person name="Riley R."/>
            <person name="Ohm R."/>
            <person name="Sun H."/>
            <person name="Tunlid A."/>
            <person name="Henrissat B."/>
            <person name="Grigoriev I.V."/>
            <person name="Hibbett D.S."/>
            <person name="Martin F."/>
        </authorList>
    </citation>
    <scope>NUCLEOTIDE SEQUENCE [LARGE SCALE GENOMIC DNA]</scope>
    <source>
        <strain evidence="8">MUT 4182</strain>
    </source>
</reference>
<evidence type="ECO:0000256" key="2">
    <source>
        <dbReference type="ARBA" id="ARBA00022723"/>
    </source>
</evidence>
<feature type="domain" description="Fe2OG dioxygenase" evidence="6">
    <location>
        <begin position="80"/>
        <end position="190"/>
    </location>
</feature>
<accession>A0A0C3QSE6</accession>
<sequence>IVLIHNFLDPSECKSFCSFLEKLPLVGTPAAKRGEADRVNDRISIPSTSFADSLWTALGPHVGNMPSFQTHLSPPAKACAFNSNIRLYRYGEGQYFGAHYDDSIRDAKTGTWSEWTLLVYLTGEEDGVEGGQTVFYKPRTKKTTDEIVPPLTRGTALLHRHGKECMLHEGRKVLKGKKMVLRSDLMFMQPRP</sequence>
<keyword evidence="3" id="KW-0223">Dioxygenase</keyword>
<dbReference type="PROSITE" id="PS51471">
    <property type="entry name" value="FE2OG_OXY"/>
    <property type="match status" value="1"/>
</dbReference>
<dbReference type="InterPro" id="IPR044862">
    <property type="entry name" value="Pro_4_hyd_alph_FE2OG_OXY"/>
</dbReference>
<dbReference type="InterPro" id="IPR045054">
    <property type="entry name" value="P4HA-like"/>
</dbReference>
<dbReference type="AlphaFoldDB" id="A0A0C3QSE6"/>
<dbReference type="Gene3D" id="2.60.120.620">
    <property type="entry name" value="q2cbj1_9rhob like domain"/>
    <property type="match status" value="1"/>
</dbReference>
<evidence type="ECO:0000313" key="8">
    <source>
        <dbReference type="Proteomes" id="UP000054248"/>
    </source>
</evidence>
<evidence type="ECO:0000256" key="3">
    <source>
        <dbReference type="ARBA" id="ARBA00022964"/>
    </source>
</evidence>
<keyword evidence="5" id="KW-0408">Iron</keyword>
<dbReference type="InterPro" id="IPR005123">
    <property type="entry name" value="Oxoglu/Fe-dep_dioxygenase_dom"/>
</dbReference>
<evidence type="ECO:0000256" key="4">
    <source>
        <dbReference type="ARBA" id="ARBA00023002"/>
    </source>
</evidence>
<dbReference type="PANTHER" id="PTHR10869">
    <property type="entry name" value="PROLYL 4-HYDROXYLASE ALPHA SUBUNIT"/>
    <property type="match status" value="1"/>
</dbReference>
<dbReference type="GO" id="GO:0004656">
    <property type="term" value="F:procollagen-proline 4-dioxygenase activity"/>
    <property type="evidence" value="ECO:0007669"/>
    <property type="project" value="TreeGrafter"/>
</dbReference>
<reference evidence="7 8" key="1">
    <citation type="submission" date="2014-04" db="EMBL/GenBank/DDBJ databases">
        <authorList>
            <consortium name="DOE Joint Genome Institute"/>
            <person name="Kuo A."/>
            <person name="Girlanda M."/>
            <person name="Perotto S."/>
            <person name="Kohler A."/>
            <person name="Nagy L.G."/>
            <person name="Floudas D."/>
            <person name="Copeland A."/>
            <person name="Barry K.W."/>
            <person name="Cichocki N."/>
            <person name="Veneault-Fourrey C."/>
            <person name="LaButti K."/>
            <person name="Lindquist E.A."/>
            <person name="Lipzen A."/>
            <person name="Lundell T."/>
            <person name="Morin E."/>
            <person name="Murat C."/>
            <person name="Sun H."/>
            <person name="Tunlid A."/>
            <person name="Henrissat B."/>
            <person name="Grigoriev I.V."/>
            <person name="Hibbett D.S."/>
            <person name="Martin F."/>
            <person name="Nordberg H.P."/>
            <person name="Cantor M.N."/>
            <person name="Hua S.X."/>
        </authorList>
    </citation>
    <scope>NUCLEOTIDE SEQUENCE [LARGE SCALE GENOMIC DNA]</scope>
    <source>
        <strain evidence="7 8">MUT 4182</strain>
    </source>
</reference>
<evidence type="ECO:0000256" key="5">
    <source>
        <dbReference type="ARBA" id="ARBA00023004"/>
    </source>
</evidence>
<keyword evidence="8" id="KW-1185">Reference proteome</keyword>
<dbReference type="Pfam" id="PF13640">
    <property type="entry name" value="2OG-FeII_Oxy_3"/>
    <property type="match status" value="1"/>
</dbReference>
<dbReference type="OrthoDB" id="69177at2759"/>
<dbReference type="InterPro" id="IPR006620">
    <property type="entry name" value="Pro_4_hyd_alph"/>
</dbReference>
<proteinExistence type="predicted"/>
<dbReference type="EMBL" id="KN822967">
    <property type="protein sequence ID" value="KIO30894.1"/>
    <property type="molecule type" value="Genomic_DNA"/>
</dbReference>